<keyword evidence="3" id="KW-1185">Reference proteome</keyword>
<feature type="compositionally biased region" description="Basic and acidic residues" evidence="1">
    <location>
        <begin position="11"/>
        <end position="22"/>
    </location>
</feature>
<feature type="region of interest" description="Disordered" evidence="1">
    <location>
        <begin position="1"/>
        <end position="24"/>
    </location>
</feature>
<proteinExistence type="predicted"/>
<gene>
    <name evidence="2" type="ORF">DNTS_021801</name>
</gene>
<dbReference type="AlphaFoldDB" id="A0A553R865"/>
<comment type="caution">
    <text evidence="2">The sequence shown here is derived from an EMBL/GenBank/DDBJ whole genome shotgun (WGS) entry which is preliminary data.</text>
</comment>
<evidence type="ECO:0000313" key="3">
    <source>
        <dbReference type="Proteomes" id="UP000316079"/>
    </source>
</evidence>
<sequence>MLPVSHHHLPHREPGRPRDRNNEQPSVLELSRLLWANIATLARRGFLRNLFNLGLVDGTGESNRLKRA</sequence>
<name>A0A553R865_9TELE</name>
<accession>A0A553R865</accession>
<organism evidence="2 3">
    <name type="scientific">Danionella cerebrum</name>
    <dbReference type="NCBI Taxonomy" id="2873325"/>
    <lineage>
        <taxon>Eukaryota</taxon>
        <taxon>Metazoa</taxon>
        <taxon>Chordata</taxon>
        <taxon>Craniata</taxon>
        <taxon>Vertebrata</taxon>
        <taxon>Euteleostomi</taxon>
        <taxon>Actinopterygii</taxon>
        <taxon>Neopterygii</taxon>
        <taxon>Teleostei</taxon>
        <taxon>Ostariophysi</taxon>
        <taxon>Cypriniformes</taxon>
        <taxon>Danionidae</taxon>
        <taxon>Danioninae</taxon>
        <taxon>Danionella</taxon>
    </lineage>
</organism>
<protein>
    <submittedName>
        <fullName evidence="2">Uncharacterized protein</fullName>
    </submittedName>
</protein>
<dbReference type="Proteomes" id="UP000316079">
    <property type="component" value="Unassembled WGS sequence"/>
</dbReference>
<reference evidence="2 3" key="1">
    <citation type="journal article" date="2019" name="Sci. Data">
        <title>Hybrid genome assembly and annotation of Danionella translucida.</title>
        <authorList>
            <person name="Kadobianskyi M."/>
            <person name="Schulze L."/>
            <person name="Schuelke M."/>
            <person name="Judkewitz B."/>
        </authorList>
    </citation>
    <scope>NUCLEOTIDE SEQUENCE [LARGE SCALE GENOMIC DNA]</scope>
    <source>
        <strain evidence="2 3">Bolton</strain>
    </source>
</reference>
<dbReference type="EMBL" id="SRMA01025170">
    <property type="protein sequence ID" value="TRY98380.1"/>
    <property type="molecule type" value="Genomic_DNA"/>
</dbReference>
<evidence type="ECO:0000313" key="2">
    <source>
        <dbReference type="EMBL" id="TRY98380.1"/>
    </source>
</evidence>
<feature type="compositionally biased region" description="Basic residues" evidence="1">
    <location>
        <begin position="1"/>
        <end position="10"/>
    </location>
</feature>
<dbReference type="OrthoDB" id="10016527at2759"/>
<evidence type="ECO:0000256" key="1">
    <source>
        <dbReference type="SAM" id="MobiDB-lite"/>
    </source>
</evidence>